<feature type="region of interest" description="Disordered" evidence="5">
    <location>
        <begin position="1"/>
        <end position="63"/>
    </location>
</feature>
<dbReference type="AlphaFoldDB" id="A0A2R6RZV9"/>
<dbReference type="EMBL" id="MLYV02000119">
    <property type="protein sequence ID" value="PSS35556.1"/>
    <property type="molecule type" value="Genomic_DNA"/>
</dbReference>
<evidence type="ECO:0000256" key="2">
    <source>
        <dbReference type="ARBA" id="ARBA00022491"/>
    </source>
</evidence>
<gene>
    <name evidence="6" type="ORF">PHLCEN_2v1494</name>
</gene>
<evidence type="ECO:0000256" key="3">
    <source>
        <dbReference type="ARBA" id="ARBA00023242"/>
    </source>
</evidence>
<dbReference type="InterPro" id="IPR036600">
    <property type="entry name" value="PAH_sf"/>
</dbReference>
<proteinExistence type="predicted"/>
<sequence length="122" mass="13255">MSGGDDGQNVEKAVDNAKLNSRLPPVAASSDGAEPNAKGEPTPLDGGNSELLERTSEGPPERQINVTDALSYLDSVKVQFQDRLDVYNRFLDIMKDFKGQKIDTPGVIERVSTLFRSHPGLI</sequence>
<dbReference type="PANTHER" id="PTHR12346:SF0">
    <property type="entry name" value="SIN3A, ISOFORM G"/>
    <property type="match status" value="1"/>
</dbReference>
<evidence type="ECO:0000313" key="7">
    <source>
        <dbReference type="Proteomes" id="UP000186601"/>
    </source>
</evidence>
<accession>A0A2R6RZV9</accession>
<dbReference type="PROSITE" id="PS51477">
    <property type="entry name" value="PAH"/>
    <property type="match status" value="1"/>
</dbReference>
<feature type="compositionally biased region" description="Basic and acidic residues" evidence="5">
    <location>
        <begin position="51"/>
        <end position="60"/>
    </location>
</feature>
<dbReference type="Gene3D" id="1.20.1160.11">
    <property type="entry name" value="Paired amphipathic helix"/>
    <property type="match status" value="1"/>
</dbReference>
<dbReference type="GO" id="GO:0070822">
    <property type="term" value="C:Sin3-type complex"/>
    <property type="evidence" value="ECO:0007669"/>
    <property type="project" value="TreeGrafter"/>
</dbReference>
<name>A0A2R6RZV9_9APHY</name>
<protein>
    <recommendedName>
        <fullName evidence="8">Paired amphipathic helix protein Sin3a</fullName>
    </recommendedName>
</protein>
<dbReference type="SUPFAM" id="SSF47762">
    <property type="entry name" value="PAH2 domain"/>
    <property type="match status" value="1"/>
</dbReference>
<dbReference type="FunFam" id="1.20.1160.11:FF:000001">
    <property type="entry name" value="Paired amphipathic helix protein Sin3"/>
    <property type="match status" value="1"/>
</dbReference>
<dbReference type="PANTHER" id="PTHR12346">
    <property type="entry name" value="SIN3B-RELATED"/>
    <property type="match status" value="1"/>
</dbReference>
<keyword evidence="7" id="KW-1185">Reference proteome</keyword>
<reference evidence="6 7" key="1">
    <citation type="submission" date="2018-02" db="EMBL/GenBank/DDBJ databases">
        <title>Genome sequence of the basidiomycete white-rot fungus Phlebia centrifuga.</title>
        <authorList>
            <person name="Granchi Z."/>
            <person name="Peng M."/>
            <person name="de Vries R.P."/>
            <person name="Hilden K."/>
            <person name="Makela M.R."/>
            <person name="Grigoriev I."/>
            <person name="Riley R."/>
        </authorList>
    </citation>
    <scope>NUCLEOTIDE SEQUENCE [LARGE SCALE GENOMIC DNA]</scope>
    <source>
        <strain evidence="6 7">FBCC195</strain>
    </source>
</reference>
<evidence type="ECO:0000256" key="1">
    <source>
        <dbReference type="ARBA" id="ARBA00004123"/>
    </source>
</evidence>
<dbReference type="InterPro" id="IPR003822">
    <property type="entry name" value="PAH"/>
</dbReference>
<dbReference type="GO" id="GO:0000122">
    <property type="term" value="P:negative regulation of transcription by RNA polymerase II"/>
    <property type="evidence" value="ECO:0007669"/>
    <property type="project" value="TreeGrafter"/>
</dbReference>
<evidence type="ECO:0000256" key="5">
    <source>
        <dbReference type="SAM" id="MobiDB-lite"/>
    </source>
</evidence>
<comment type="caution">
    <text evidence="6">The sequence shown here is derived from an EMBL/GenBank/DDBJ whole genome shotgun (WGS) entry which is preliminary data.</text>
</comment>
<organism evidence="6 7">
    <name type="scientific">Hermanssonia centrifuga</name>
    <dbReference type="NCBI Taxonomy" id="98765"/>
    <lineage>
        <taxon>Eukaryota</taxon>
        <taxon>Fungi</taxon>
        <taxon>Dikarya</taxon>
        <taxon>Basidiomycota</taxon>
        <taxon>Agaricomycotina</taxon>
        <taxon>Agaricomycetes</taxon>
        <taxon>Polyporales</taxon>
        <taxon>Meruliaceae</taxon>
        <taxon>Hermanssonia</taxon>
    </lineage>
</organism>
<dbReference type="GO" id="GO:0003714">
    <property type="term" value="F:transcription corepressor activity"/>
    <property type="evidence" value="ECO:0007669"/>
    <property type="project" value="InterPro"/>
</dbReference>
<dbReference type="Pfam" id="PF02671">
    <property type="entry name" value="PAH"/>
    <property type="match status" value="1"/>
</dbReference>
<evidence type="ECO:0000256" key="4">
    <source>
        <dbReference type="PROSITE-ProRule" id="PRU00810"/>
    </source>
</evidence>
<dbReference type="OrthoDB" id="10265969at2759"/>
<comment type="subcellular location">
    <subcellularLocation>
        <location evidence="1 4">Nucleus</location>
    </subcellularLocation>
</comment>
<keyword evidence="2" id="KW-0678">Repressor</keyword>
<dbReference type="STRING" id="98765.A0A2R6RZV9"/>
<evidence type="ECO:0008006" key="8">
    <source>
        <dbReference type="Google" id="ProtNLM"/>
    </source>
</evidence>
<evidence type="ECO:0000313" key="6">
    <source>
        <dbReference type="EMBL" id="PSS35556.1"/>
    </source>
</evidence>
<dbReference type="Proteomes" id="UP000186601">
    <property type="component" value="Unassembled WGS sequence"/>
</dbReference>
<dbReference type="InterPro" id="IPR039774">
    <property type="entry name" value="Sin3-like"/>
</dbReference>
<keyword evidence="3 4" id="KW-0539">Nucleus</keyword>